<dbReference type="PANTHER" id="PTHR42061">
    <property type="entry name" value="ENDO-CHITOSANASE"/>
    <property type="match status" value="1"/>
</dbReference>
<keyword evidence="7" id="KW-0119">Carbohydrate metabolism</keyword>
<comment type="subcellular location">
    <subcellularLocation>
        <location evidence="2 10">Secreted</location>
    </subcellularLocation>
</comment>
<keyword evidence="4" id="KW-0964">Secreted</keyword>
<dbReference type="EMBL" id="JABEYC010000316">
    <property type="protein sequence ID" value="KAF4979147.1"/>
    <property type="molecule type" value="Genomic_DNA"/>
</dbReference>
<evidence type="ECO:0000256" key="5">
    <source>
        <dbReference type="ARBA" id="ARBA00022729"/>
    </source>
</evidence>
<keyword evidence="5" id="KW-0732">Signal</keyword>
<evidence type="ECO:0000256" key="7">
    <source>
        <dbReference type="ARBA" id="ARBA00023277"/>
    </source>
</evidence>
<comment type="similarity">
    <text evidence="3 10">Belongs to the glycosyl hydrolase 75 family.</text>
</comment>
<keyword evidence="9 10" id="KW-0624">Polysaccharide degradation</keyword>
<dbReference type="PANTHER" id="PTHR42061:SF6">
    <property type="entry name" value="ENDO-CHITOSANASE"/>
    <property type="match status" value="1"/>
</dbReference>
<dbReference type="EC" id="3.2.1.132" evidence="10"/>
<gene>
    <name evidence="11" type="ORF">FZEAL_4575</name>
</gene>
<sequence length="171" mass="18788">MDIDCDGQKNGAGDDGRCDSSWDFQPQTSFKHMVQRYGISDLNAFVHTYVVFGNEGTKPDFVNFNPRQFGMQPLSVMAVVCGNKMFYGVWGDTNGDDQPRAAVGEVSISLATLCYGKEMNGDNGHEQPDVLYIGFTGKDVVTDTSVNWKAGNAIGFERSLGKIGDRLIQRL</sequence>
<proteinExistence type="inferred from homology"/>
<evidence type="ECO:0000256" key="1">
    <source>
        <dbReference type="ARBA" id="ARBA00000405"/>
    </source>
</evidence>
<name>A0A8H4XLE8_9HYPO</name>
<dbReference type="OrthoDB" id="4756206at2759"/>
<evidence type="ECO:0000313" key="12">
    <source>
        <dbReference type="Proteomes" id="UP000635477"/>
    </source>
</evidence>
<comment type="function">
    <text evidence="10">Chitosanase catalyzing the endo-type cleavage of chitosan, the deacylated form of chitin. Chitosanase may be crucial in the degradation of the deacetylated portion of chitin in the fungal cell wall.</text>
</comment>
<comment type="catalytic activity">
    <reaction evidence="1 10">
        <text>Endohydrolysis of beta-(1-&gt;4)-linkages between D-glucosamine residues in a partly acetylated chitosan.</text>
        <dbReference type="EC" id="3.2.1.132"/>
    </reaction>
</comment>
<organism evidence="11 12">
    <name type="scientific">Fusarium zealandicum</name>
    <dbReference type="NCBI Taxonomy" id="1053134"/>
    <lineage>
        <taxon>Eukaryota</taxon>
        <taxon>Fungi</taxon>
        <taxon>Dikarya</taxon>
        <taxon>Ascomycota</taxon>
        <taxon>Pezizomycotina</taxon>
        <taxon>Sordariomycetes</taxon>
        <taxon>Hypocreomycetidae</taxon>
        <taxon>Hypocreales</taxon>
        <taxon>Nectriaceae</taxon>
        <taxon>Fusarium</taxon>
        <taxon>Fusarium staphyleae species complex</taxon>
    </lineage>
</organism>
<dbReference type="AlphaFoldDB" id="A0A8H4XLE8"/>
<reference evidence="11" key="1">
    <citation type="journal article" date="2020" name="BMC Genomics">
        <title>Correction to: Identification and distribution of gene clusters required for synthesis of sphingolipid metabolism inhibitors in diverse species of the filamentous fungus Fusarium.</title>
        <authorList>
            <person name="Kim H.S."/>
            <person name="Lohmar J.M."/>
            <person name="Busman M."/>
            <person name="Brown D.W."/>
            <person name="Naumann T.A."/>
            <person name="Divon H.H."/>
            <person name="Lysoe E."/>
            <person name="Uhlig S."/>
            <person name="Proctor R.H."/>
        </authorList>
    </citation>
    <scope>NUCLEOTIDE SEQUENCE</scope>
    <source>
        <strain evidence="11">NRRL 22465</strain>
    </source>
</reference>
<evidence type="ECO:0000256" key="8">
    <source>
        <dbReference type="ARBA" id="ARBA00023295"/>
    </source>
</evidence>
<keyword evidence="12" id="KW-1185">Reference proteome</keyword>
<comment type="caution">
    <text evidence="11">The sequence shown here is derived from an EMBL/GenBank/DDBJ whole genome shotgun (WGS) entry which is preliminary data.</text>
</comment>
<dbReference type="GO" id="GO:0016977">
    <property type="term" value="F:chitosanase activity"/>
    <property type="evidence" value="ECO:0007669"/>
    <property type="project" value="UniProtKB-EC"/>
</dbReference>
<evidence type="ECO:0000313" key="11">
    <source>
        <dbReference type="EMBL" id="KAF4979147.1"/>
    </source>
</evidence>
<evidence type="ECO:0000256" key="4">
    <source>
        <dbReference type="ARBA" id="ARBA00022525"/>
    </source>
</evidence>
<keyword evidence="8 10" id="KW-0326">Glycosidase</keyword>
<dbReference type="Pfam" id="PF07335">
    <property type="entry name" value="Glyco_hydro_75"/>
    <property type="match status" value="1"/>
</dbReference>
<dbReference type="Proteomes" id="UP000635477">
    <property type="component" value="Unassembled WGS sequence"/>
</dbReference>
<dbReference type="InterPro" id="IPR009939">
    <property type="entry name" value="Chitosanase_fungal"/>
</dbReference>
<reference evidence="11" key="2">
    <citation type="submission" date="2020-05" db="EMBL/GenBank/DDBJ databases">
        <authorList>
            <person name="Kim H.-S."/>
            <person name="Proctor R.H."/>
            <person name="Brown D.W."/>
        </authorList>
    </citation>
    <scope>NUCLEOTIDE SEQUENCE</scope>
    <source>
        <strain evidence="11">NRRL 22465</strain>
    </source>
</reference>
<accession>A0A8H4XLE8</accession>
<evidence type="ECO:0000256" key="6">
    <source>
        <dbReference type="ARBA" id="ARBA00022801"/>
    </source>
</evidence>
<evidence type="ECO:0000256" key="3">
    <source>
        <dbReference type="ARBA" id="ARBA00007799"/>
    </source>
</evidence>
<evidence type="ECO:0000256" key="2">
    <source>
        <dbReference type="ARBA" id="ARBA00004613"/>
    </source>
</evidence>
<dbReference type="GO" id="GO:0005576">
    <property type="term" value="C:extracellular region"/>
    <property type="evidence" value="ECO:0007669"/>
    <property type="project" value="UniProtKB-SubCell"/>
</dbReference>
<evidence type="ECO:0000256" key="9">
    <source>
        <dbReference type="ARBA" id="ARBA00023326"/>
    </source>
</evidence>
<evidence type="ECO:0000256" key="10">
    <source>
        <dbReference type="RuleBase" id="RU361208"/>
    </source>
</evidence>
<keyword evidence="6 10" id="KW-0378">Hydrolase</keyword>
<protein>
    <recommendedName>
        <fullName evidence="10">Endo-chitosanase</fullName>
        <ecNumber evidence="10">3.2.1.132</ecNumber>
    </recommendedName>
</protein>
<dbReference type="GO" id="GO:0000272">
    <property type="term" value="P:polysaccharide catabolic process"/>
    <property type="evidence" value="ECO:0007669"/>
    <property type="project" value="UniProtKB-KW"/>
</dbReference>